<dbReference type="OrthoDB" id="7312725at2759"/>
<keyword evidence="1" id="KW-0479">Metal-binding</keyword>
<keyword evidence="2 5" id="KW-0863">Zinc-finger</keyword>
<name>A0A9N9X328_PHACE</name>
<evidence type="ECO:0000313" key="7">
    <source>
        <dbReference type="EMBL" id="CAG9814871.1"/>
    </source>
</evidence>
<gene>
    <name evidence="7" type="ORF">PHAECO_LOCUS2241</name>
</gene>
<dbReference type="GO" id="GO:0003677">
    <property type="term" value="F:DNA binding"/>
    <property type="evidence" value="ECO:0007669"/>
    <property type="project" value="UniProtKB-UniRule"/>
</dbReference>
<reference evidence="7" key="2">
    <citation type="submission" date="2022-10" db="EMBL/GenBank/DDBJ databases">
        <authorList>
            <consortium name="ENA_rothamsted_submissions"/>
            <consortium name="culmorum"/>
            <person name="King R."/>
        </authorList>
    </citation>
    <scope>NUCLEOTIDE SEQUENCE</scope>
</reference>
<evidence type="ECO:0000256" key="2">
    <source>
        <dbReference type="ARBA" id="ARBA00022771"/>
    </source>
</evidence>
<keyword evidence="4 5" id="KW-0238">DNA-binding</keyword>
<evidence type="ECO:0000256" key="3">
    <source>
        <dbReference type="ARBA" id="ARBA00022833"/>
    </source>
</evidence>
<accession>A0A9N9X328</accession>
<proteinExistence type="predicted"/>
<dbReference type="InterPro" id="IPR038441">
    <property type="entry name" value="THAP_Znf_sf"/>
</dbReference>
<dbReference type="PROSITE" id="PS50950">
    <property type="entry name" value="ZF_THAP"/>
    <property type="match status" value="1"/>
</dbReference>
<evidence type="ECO:0000256" key="4">
    <source>
        <dbReference type="ARBA" id="ARBA00023125"/>
    </source>
</evidence>
<dbReference type="EMBL" id="OU896717">
    <property type="protein sequence ID" value="CAG9814871.1"/>
    <property type="molecule type" value="Genomic_DNA"/>
</dbReference>
<dbReference type="AlphaFoldDB" id="A0A9N9X328"/>
<evidence type="ECO:0000259" key="6">
    <source>
        <dbReference type="PROSITE" id="PS50950"/>
    </source>
</evidence>
<dbReference type="GO" id="GO:0008270">
    <property type="term" value="F:zinc ion binding"/>
    <property type="evidence" value="ECO:0007669"/>
    <property type="project" value="UniProtKB-KW"/>
</dbReference>
<dbReference type="InterPro" id="IPR006612">
    <property type="entry name" value="THAP_Znf"/>
</dbReference>
<evidence type="ECO:0000313" key="8">
    <source>
        <dbReference type="Proteomes" id="UP001153737"/>
    </source>
</evidence>
<sequence length="122" mass="13942">MGMKCYVCGETWSKNKVRTFHRIPKEPVRKKQWTVLLGLSDINVDITNLRVCSSHFPNGDFCIHPAGTRYLRSTALPILRGGKSLRTKIFVHNGFLQLRNFCHVVDGYVLIISPKIVLVPYD</sequence>
<dbReference type="Pfam" id="PF05485">
    <property type="entry name" value="THAP"/>
    <property type="match status" value="1"/>
</dbReference>
<protein>
    <recommendedName>
        <fullName evidence="6">THAP-type domain-containing protein</fullName>
    </recommendedName>
</protein>
<reference evidence="7" key="1">
    <citation type="submission" date="2022-01" db="EMBL/GenBank/DDBJ databases">
        <authorList>
            <person name="King R."/>
        </authorList>
    </citation>
    <scope>NUCLEOTIDE SEQUENCE</scope>
</reference>
<evidence type="ECO:0000256" key="5">
    <source>
        <dbReference type="PROSITE-ProRule" id="PRU00309"/>
    </source>
</evidence>
<dbReference type="Gene3D" id="6.20.210.20">
    <property type="entry name" value="THAP domain"/>
    <property type="match status" value="1"/>
</dbReference>
<evidence type="ECO:0000256" key="1">
    <source>
        <dbReference type="ARBA" id="ARBA00022723"/>
    </source>
</evidence>
<dbReference type="SUPFAM" id="SSF57716">
    <property type="entry name" value="Glucocorticoid receptor-like (DNA-binding domain)"/>
    <property type="match status" value="1"/>
</dbReference>
<dbReference type="Proteomes" id="UP001153737">
    <property type="component" value="Chromosome 11"/>
</dbReference>
<dbReference type="SMART" id="SM00980">
    <property type="entry name" value="THAP"/>
    <property type="match status" value="1"/>
</dbReference>
<dbReference type="SMART" id="SM00692">
    <property type="entry name" value="DM3"/>
    <property type="match status" value="1"/>
</dbReference>
<feature type="domain" description="THAP-type" evidence="6">
    <location>
        <begin position="1"/>
        <end position="80"/>
    </location>
</feature>
<keyword evidence="8" id="KW-1185">Reference proteome</keyword>
<keyword evidence="3" id="KW-0862">Zinc</keyword>
<organism evidence="7 8">
    <name type="scientific">Phaedon cochleariae</name>
    <name type="common">Mustard beetle</name>
    <dbReference type="NCBI Taxonomy" id="80249"/>
    <lineage>
        <taxon>Eukaryota</taxon>
        <taxon>Metazoa</taxon>
        <taxon>Ecdysozoa</taxon>
        <taxon>Arthropoda</taxon>
        <taxon>Hexapoda</taxon>
        <taxon>Insecta</taxon>
        <taxon>Pterygota</taxon>
        <taxon>Neoptera</taxon>
        <taxon>Endopterygota</taxon>
        <taxon>Coleoptera</taxon>
        <taxon>Polyphaga</taxon>
        <taxon>Cucujiformia</taxon>
        <taxon>Chrysomeloidea</taxon>
        <taxon>Chrysomelidae</taxon>
        <taxon>Chrysomelinae</taxon>
        <taxon>Chrysomelini</taxon>
        <taxon>Phaedon</taxon>
    </lineage>
</organism>